<keyword evidence="8 13" id="KW-0267">Excision nuclease</keyword>
<dbReference type="AlphaFoldDB" id="A0A504V1M8"/>
<dbReference type="NCBIfam" id="NF003673">
    <property type="entry name" value="PRK05298.1"/>
    <property type="match status" value="1"/>
</dbReference>
<reference evidence="19 20" key="1">
    <citation type="submission" date="2019-06" db="EMBL/GenBank/DDBJ databases">
        <title>Rhizobium sp. CL12 isolated from roots of soybean.</title>
        <authorList>
            <person name="Wang C."/>
        </authorList>
    </citation>
    <scope>NUCLEOTIDE SEQUENCE [LARGE SCALE GENOMIC DNA]</scope>
    <source>
        <strain evidence="19 20">CL12</strain>
    </source>
</reference>
<evidence type="ECO:0000256" key="15">
    <source>
        <dbReference type="SAM" id="MobiDB-lite"/>
    </source>
</evidence>
<feature type="compositionally biased region" description="Basic and acidic residues" evidence="15">
    <location>
        <begin position="871"/>
        <end position="880"/>
    </location>
</feature>
<keyword evidence="3 13" id="KW-0963">Cytoplasm</keyword>
<dbReference type="RefSeq" id="WP_140827684.1">
    <property type="nucleotide sequence ID" value="NZ_VFYP01000001.1"/>
</dbReference>
<feature type="region of interest" description="Disordered" evidence="15">
    <location>
        <begin position="842"/>
        <end position="1007"/>
    </location>
</feature>
<feature type="short sequence motif" description="Beta-hairpin" evidence="13">
    <location>
        <begin position="263"/>
        <end position="286"/>
    </location>
</feature>
<evidence type="ECO:0000256" key="13">
    <source>
        <dbReference type="HAMAP-Rule" id="MF_00204"/>
    </source>
</evidence>
<dbReference type="InterPro" id="IPR001943">
    <property type="entry name" value="UVR_dom"/>
</dbReference>
<name>A0A504V1M8_9HYPH</name>
<dbReference type="InterPro" id="IPR014001">
    <property type="entry name" value="Helicase_ATP-bd"/>
</dbReference>
<dbReference type="CDD" id="cd17916">
    <property type="entry name" value="DEXHc_UvrB"/>
    <property type="match status" value="1"/>
</dbReference>
<comment type="subcellular location">
    <subcellularLocation>
        <location evidence="1 13 14">Cytoplasm</location>
    </subcellularLocation>
</comment>
<feature type="domain" description="UVR" evidence="16">
    <location>
        <begin position="802"/>
        <end position="837"/>
    </location>
</feature>
<dbReference type="Pfam" id="PF02151">
    <property type="entry name" value="UVR"/>
    <property type="match status" value="1"/>
</dbReference>
<dbReference type="GO" id="GO:0005737">
    <property type="term" value="C:cytoplasm"/>
    <property type="evidence" value="ECO:0007669"/>
    <property type="project" value="UniProtKB-SubCell"/>
</dbReference>
<sequence>MAKSPKSSAPSTGFEEAPQASFEGAPLSGSVSDWVKQLEAEAEASTVESQRELASKAGKHRKKIEVEARRHAEKVALEKATTKPTAKNTTAQKTSRGVSIGASSDPKTRAAAGLNPIAGMDVSLEEAESLAPGAVTATVDALSKLIESGNPLFKNGELWMPHRPARPAKSEGGVKIRMASDFEPAGDQPTAIKDLVEGLKNDDRTQVLLGVTGSGKTFTMAKVIEATQRPAVILAPNKTLAAQLYSEFKNFFPDNAVEYFVSYYDYYQPEAYVPRSDTFIEKESSINEQIDRMRHAATRAILERDDCIIVASVSCIYGIGSVETYTAMTFQMSVGDRIDQRQLLADLVAQQYKRQDINFVRGSFRVRGDTIELFPAHLEDAAWRITLFGDEIESITEFDPLTGKKTGDMKSVKIYANSHYVTPRPALNGAIKAIKEELKLRLAELEKGGRLLEAQRLEQRTRYDIEMLEATGSCAGIENYSRYLTGRKPGEPPPTLFEYIPDNALLFIDESHVSVSQIGGMYRGDFRRKATLAEYGFRLPSCMDNRPLRFEEWDAMRPQTIAVSATPGSWEMEESGGVFAEQVIRPTGLIDPPVEIRPAKSQVDDVLGEIRETAQKGYRTLVTVLTKRMAEDLTEYLHEQGVRVRYMHSDIDTLERIEIIRDLRLGAFDVLVGINLLREGLDIPECGFVAILDADKEGFLRSETSLVQTIGRAARNVDGKVILYADQITGSMQRAMDETARRREKQMAYNIEHGITPESVKARISDILDSVYERDHVRADISGVSGGKGFADGGHLVGNNLQAHLNALEKSMRDAAADLDFEKAARLRDEIKRLKAAELATMDDPMARQEAKAVEGGKGRSTPLLPAGGEKVPDRADEGQPRISPSGRNKSGAPEGKGSYFSKPHLDDMGADGAVPMPTSGPGSSYFRKNTLDEMTVGRTEKPVTGKIPEKPPGTTSPLPPVGRVGEGNPDDPRPIIRARSGAGSYEDPGDGKRKARTKGKTGRPGR</sequence>
<feature type="domain" description="Helicase C-terminal" evidence="18">
    <location>
        <begin position="602"/>
        <end position="768"/>
    </location>
</feature>
<evidence type="ECO:0000256" key="4">
    <source>
        <dbReference type="ARBA" id="ARBA00022741"/>
    </source>
</evidence>
<feature type="compositionally biased region" description="Basic and acidic residues" evidence="15">
    <location>
        <begin position="845"/>
        <end position="858"/>
    </location>
</feature>
<dbReference type="Proteomes" id="UP000316429">
    <property type="component" value="Unassembled WGS sequence"/>
</dbReference>
<organism evidence="19 20">
    <name type="scientific">Rhizobium glycinendophyticum</name>
    <dbReference type="NCBI Taxonomy" id="2589807"/>
    <lineage>
        <taxon>Bacteria</taxon>
        <taxon>Pseudomonadati</taxon>
        <taxon>Pseudomonadota</taxon>
        <taxon>Alphaproteobacteria</taxon>
        <taxon>Hyphomicrobiales</taxon>
        <taxon>Rhizobiaceae</taxon>
        <taxon>Rhizobium/Agrobacterium group</taxon>
        <taxon>Rhizobium</taxon>
    </lineage>
</organism>
<feature type="compositionally biased region" description="Basic and acidic residues" evidence="15">
    <location>
        <begin position="939"/>
        <end position="950"/>
    </location>
</feature>
<keyword evidence="6 13" id="KW-0228">DNA excision</keyword>
<comment type="subunit">
    <text evidence="11 13 14">Forms a heterotetramer with UvrA during the search for lesions. Interacts with UvrC in an incision complex.</text>
</comment>
<dbReference type="Pfam" id="PF17757">
    <property type="entry name" value="UvrB_inter"/>
    <property type="match status" value="1"/>
</dbReference>
<comment type="similarity">
    <text evidence="2 13 14">Belongs to the UvrB family.</text>
</comment>
<evidence type="ECO:0000256" key="12">
    <source>
        <dbReference type="ARBA" id="ARBA00029504"/>
    </source>
</evidence>
<evidence type="ECO:0000259" key="17">
    <source>
        <dbReference type="PROSITE" id="PS51192"/>
    </source>
</evidence>
<dbReference type="PROSITE" id="PS50151">
    <property type="entry name" value="UVR"/>
    <property type="match status" value="1"/>
</dbReference>
<feature type="region of interest" description="Disordered" evidence="15">
    <location>
        <begin position="42"/>
        <end position="68"/>
    </location>
</feature>
<comment type="caution">
    <text evidence="19">The sequence shown here is derived from an EMBL/GenBank/DDBJ whole genome shotgun (WGS) entry which is preliminary data.</text>
</comment>
<dbReference type="GO" id="GO:0016887">
    <property type="term" value="F:ATP hydrolysis activity"/>
    <property type="evidence" value="ECO:0007669"/>
    <property type="project" value="InterPro"/>
</dbReference>
<dbReference type="HAMAP" id="MF_00204">
    <property type="entry name" value="UvrB"/>
    <property type="match status" value="1"/>
</dbReference>
<dbReference type="PROSITE" id="PS51192">
    <property type="entry name" value="HELICASE_ATP_BIND_1"/>
    <property type="match status" value="1"/>
</dbReference>
<dbReference type="SMART" id="SM00487">
    <property type="entry name" value="DEXDc"/>
    <property type="match status" value="1"/>
</dbReference>
<dbReference type="InterPro" id="IPR001650">
    <property type="entry name" value="Helicase_C-like"/>
</dbReference>
<proteinExistence type="inferred from homology"/>
<evidence type="ECO:0000256" key="8">
    <source>
        <dbReference type="ARBA" id="ARBA00022881"/>
    </source>
</evidence>
<evidence type="ECO:0000313" key="20">
    <source>
        <dbReference type="Proteomes" id="UP000316429"/>
    </source>
</evidence>
<keyword evidence="20" id="KW-1185">Reference proteome</keyword>
<dbReference type="Pfam" id="PF12344">
    <property type="entry name" value="UvrB"/>
    <property type="match status" value="1"/>
</dbReference>
<feature type="compositionally biased region" description="Low complexity" evidence="15">
    <location>
        <begin position="82"/>
        <end position="94"/>
    </location>
</feature>
<comment type="function">
    <text evidence="13">The UvrABC repair system catalyzes the recognition and processing of DNA lesions. A damage recognition complex composed of 2 UvrA and 2 UvrB subunits scans DNA for abnormalities. Upon binding of the UvrA(2)B(2) complex to a putative damaged site, the DNA wraps around one UvrB monomer. DNA wrap is dependent on ATP binding by UvrB and probably causes local melting of the DNA helix, facilitating insertion of UvrB beta-hairpin between the DNA strands. Then UvrB probes one DNA strand for the presence of a lesion. If a lesion is found the UvrA subunits dissociate and the UvrB-DNA preincision complex is formed. This complex is subsequently bound by UvrC and the second UvrB is released. If no lesion is found, the DNA wraps around the other UvrB subunit that will check the other stand for damage.</text>
</comment>
<evidence type="ECO:0000256" key="11">
    <source>
        <dbReference type="ARBA" id="ARBA00026033"/>
    </source>
</evidence>
<feature type="compositionally biased region" description="Basic residues" evidence="15">
    <location>
        <begin position="994"/>
        <end position="1007"/>
    </location>
</feature>
<dbReference type="InterPro" id="IPR036876">
    <property type="entry name" value="UVR_dom_sf"/>
</dbReference>
<accession>A0A504V1M8</accession>
<evidence type="ECO:0000259" key="18">
    <source>
        <dbReference type="PROSITE" id="PS51194"/>
    </source>
</evidence>
<feature type="compositionally biased region" description="Polar residues" evidence="15">
    <location>
        <begin position="1"/>
        <end position="11"/>
    </location>
</feature>
<evidence type="ECO:0000256" key="9">
    <source>
        <dbReference type="ARBA" id="ARBA00023204"/>
    </source>
</evidence>
<dbReference type="OrthoDB" id="9806651at2"/>
<keyword evidence="9 13" id="KW-0234">DNA repair</keyword>
<dbReference type="InterPro" id="IPR006935">
    <property type="entry name" value="Helicase/UvrB_N"/>
</dbReference>
<evidence type="ECO:0000313" key="19">
    <source>
        <dbReference type="EMBL" id="TPP11183.1"/>
    </source>
</evidence>
<dbReference type="CDD" id="cd18790">
    <property type="entry name" value="SF2_C_UvrB"/>
    <property type="match status" value="1"/>
</dbReference>
<dbReference type="Gene3D" id="3.40.50.300">
    <property type="entry name" value="P-loop containing nucleotide triphosphate hydrolases"/>
    <property type="match status" value="3"/>
</dbReference>
<dbReference type="Pfam" id="PF04851">
    <property type="entry name" value="ResIII"/>
    <property type="match status" value="1"/>
</dbReference>
<dbReference type="GO" id="GO:0009380">
    <property type="term" value="C:excinuclease repair complex"/>
    <property type="evidence" value="ECO:0007669"/>
    <property type="project" value="InterPro"/>
</dbReference>
<dbReference type="GO" id="GO:0009381">
    <property type="term" value="F:excinuclease ABC activity"/>
    <property type="evidence" value="ECO:0007669"/>
    <property type="project" value="UniProtKB-UniRule"/>
</dbReference>
<evidence type="ECO:0000259" key="16">
    <source>
        <dbReference type="PROSITE" id="PS50151"/>
    </source>
</evidence>
<feature type="region of interest" description="Disordered" evidence="15">
    <location>
        <begin position="80"/>
        <end position="109"/>
    </location>
</feature>
<dbReference type="InterPro" id="IPR041471">
    <property type="entry name" value="UvrB_inter"/>
</dbReference>
<dbReference type="SUPFAM" id="SSF52540">
    <property type="entry name" value="P-loop containing nucleoside triphosphate hydrolases"/>
    <property type="match status" value="2"/>
</dbReference>
<gene>
    <name evidence="13 19" type="primary">uvrB</name>
    <name evidence="19" type="ORF">FJQ55_10290</name>
</gene>
<keyword evidence="4 13" id="KW-0547">Nucleotide-binding</keyword>
<dbReference type="InterPro" id="IPR024759">
    <property type="entry name" value="UvrB_YAD/RRR_dom"/>
</dbReference>
<keyword evidence="7 13" id="KW-0067">ATP-binding</keyword>
<dbReference type="GO" id="GO:0003677">
    <property type="term" value="F:DNA binding"/>
    <property type="evidence" value="ECO:0007669"/>
    <property type="project" value="UniProtKB-UniRule"/>
</dbReference>
<evidence type="ECO:0000256" key="7">
    <source>
        <dbReference type="ARBA" id="ARBA00022840"/>
    </source>
</evidence>
<dbReference type="InterPro" id="IPR004807">
    <property type="entry name" value="UvrB"/>
</dbReference>
<dbReference type="SMART" id="SM00490">
    <property type="entry name" value="HELICc"/>
    <property type="match status" value="1"/>
</dbReference>
<dbReference type="Gene3D" id="4.10.860.10">
    <property type="entry name" value="UVR domain"/>
    <property type="match status" value="1"/>
</dbReference>
<dbReference type="SUPFAM" id="SSF46600">
    <property type="entry name" value="C-terminal UvrC-binding domain of UvrB"/>
    <property type="match status" value="1"/>
</dbReference>
<keyword evidence="10 13" id="KW-0742">SOS response</keyword>
<dbReference type="EMBL" id="VFYP01000001">
    <property type="protein sequence ID" value="TPP11183.1"/>
    <property type="molecule type" value="Genomic_DNA"/>
</dbReference>
<feature type="binding site" evidence="13">
    <location>
        <begin position="210"/>
        <end position="217"/>
    </location>
    <ligand>
        <name>ATP</name>
        <dbReference type="ChEBI" id="CHEBI:30616"/>
    </ligand>
</feature>
<dbReference type="GO" id="GO:0005524">
    <property type="term" value="F:ATP binding"/>
    <property type="evidence" value="ECO:0007669"/>
    <property type="project" value="UniProtKB-UniRule"/>
</dbReference>
<dbReference type="PROSITE" id="PS51194">
    <property type="entry name" value="HELICASE_CTER"/>
    <property type="match status" value="1"/>
</dbReference>
<evidence type="ECO:0000256" key="2">
    <source>
        <dbReference type="ARBA" id="ARBA00008533"/>
    </source>
</evidence>
<evidence type="ECO:0000256" key="3">
    <source>
        <dbReference type="ARBA" id="ARBA00022490"/>
    </source>
</evidence>
<dbReference type="PANTHER" id="PTHR24029">
    <property type="entry name" value="UVRABC SYSTEM PROTEIN B"/>
    <property type="match status" value="1"/>
</dbReference>
<dbReference type="InterPro" id="IPR027417">
    <property type="entry name" value="P-loop_NTPase"/>
</dbReference>
<evidence type="ECO:0000256" key="1">
    <source>
        <dbReference type="ARBA" id="ARBA00004496"/>
    </source>
</evidence>
<feature type="region of interest" description="Disordered" evidence="15">
    <location>
        <begin position="1"/>
        <end position="30"/>
    </location>
</feature>
<dbReference type="Pfam" id="PF00271">
    <property type="entry name" value="Helicase_C"/>
    <property type="match status" value="1"/>
</dbReference>
<comment type="domain">
    <text evidence="13">The beta-hairpin motif is involved in DNA binding.</text>
</comment>
<evidence type="ECO:0000256" key="6">
    <source>
        <dbReference type="ARBA" id="ARBA00022769"/>
    </source>
</evidence>
<protein>
    <recommendedName>
        <fullName evidence="12 13">UvrABC system protein B</fullName>
        <shortName evidence="13">Protein UvrB</shortName>
    </recommendedName>
    <alternativeName>
        <fullName evidence="13">Excinuclease ABC subunit B</fullName>
    </alternativeName>
</protein>
<keyword evidence="5 13" id="KW-0227">DNA damage</keyword>
<feature type="domain" description="Helicase ATP-binding" evidence="17">
    <location>
        <begin position="197"/>
        <end position="350"/>
    </location>
</feature>
<dbReference type="GO" id="GO:0009432">
    <property type="term" value="P:SOS response"/>
    <property type="evidence" value="ECO:0007669"/>
    <property type="project" value="UniProtKB-UniRule"/>
</dbReference>
<dbReference type="NCBIfam" id="TIGR00631">
    <property type="entry name" value="uvrb"/>
    <property type="match status" value="1"/>
</dbReference>
<evidence type="ECO:0000256" key="5">
    <source>
        <dbReference type="ARBA" id="ARBA00022763"/>
    </source>
</evidence>
<dbReference type="GO" id="GO:0006289">
    <property type="term" value="P:nucleotide-excision repair"/>
    <property type="evidence" value="ECO:0007669"/>
    <property type="project" value="UniProtKB-UniRule"/>
</dbReference>
<evidence type="ECO:0000256" key="14">
    <source>
        <dbReference type="RuleBase" id="RU003587"/>
    </source>
</evidence>
<evidence type="ECO:0000256" key="10">
    <source>
        <dbReference type="ARBA" id="ARBA00023236"/>
    </source>
</evidence>
<dbReference type="PANTHER" id="PTHR24029:SF0">
    <property type="entry name" value="UVRABC SYSTEM PROTEIN B"/>
    <property type="match status" value="1"/>
</dbReference>